<organism evidence="2 3">
    <name type="scientific">Lithospermum erythrorhizon</name>
    <name type="common">Purple gromwell</name>
    <name type="synonym">Lithospermum officinale var. erythrorhizon</name>
    <dbReference type="NCBI Taxonomy" id="34254"/>
    <lineage>
        <taxon>Eukaryota</taxon>
        <taxon>Viridiplantae</taxon>
        <taxon>Streptophyta</taxon>
        <taxon>Embryophyta</taxon>
        <taxon>Tracheophyta</taxon>
        <taxon>Spermatophyta</taxon>
        <taxon>Magnoliopsida</taxon>
        <taxon>eudicotyledons</taxon>
        <taxon>Gunneridae</taxon>
        <taxon>Pentapetalae</taxon>
        <taxon>asterids</taxon>
        <taxon>lamiids</taxon>
        <taxon>Boraginales</taxon>
        <taxon>Boraginaceae</taxon>
        <taxon>Boraginoideae</taxon>
        <taxon>Lithospermeae</taxon>
        <taxon>Lithospermum</taxon>
    </lineage>
</organism>
<dbReference type="Proteomes" id="UP001454036">
    <property type="component" value="Unassembled WGS sequence"/>
</dbReference>
<sequence length="257" mass="29484">MSTNVPPPLPTALNGNNNLFASIDMGSNSFKLLIVQVDPSTSHFLTLECHKKHDILISRHVPSAHSRFIATSAIRESANKSQFIYSIHETLGIQVDVLSGSEEARLIYLGVLQFHQVYNNMILTIDIGGGSMEFVIGHQDKILYSISLQLGHLTLTKIFPKVKKMQEHIRSVIFDTDLVSQVKEYNIEKVIGLSGTMRKIEKTVFKGYTRELEEHVQELDEFHRDWSFNQEDLKRLVKIFINEEKEKGVKKRRNKFF</sequence>
<dbReference type="InterPro" id="IPR050273">
    <property type="entry name" value="GppA/Ppx_hydrolase"/>
</dbReference>
<dbReference type="AlphaFoldDB" id="A0AAV3RZY7"/>
<name>A0AAV3RZY7_LITER</name>
<dbReference type="PANTHER" id="PTHR30005">
    <property type="entry name" value="EXOPOLYPHOSPHATASE"/>
    <property type="match status" value="1"/>
</dbReference>
<evidence type="ECO:0000313" key="3">
    <source>
        <dbReference type="Proteomes" id="UP001454036"/>
    </source>
</evidence>
<evidence type="ECO:0000313" key="2">
    <source>
        <dbReference type="EMBL" id="GAA0186787.1"/>
    </source>
</evidence>
<accession>A0AAV3RZY7</accession>
<dbReference type="EMBL" id="BAABME010014039">
    <property type="protein sequence ID" value="GAA0186787.1"/>
    <property type="molecule type" value="Genomic_DNA"/>
</dbReference>
<protein>
    <submittedName>
        <fullName evidence="2">Phosphatase</fullName>
    </submittedName>
</protein>
<dbReference type="SUPFAM" id="SSF53067">
    <property type="entry name" value="Actin-like ATPase domain"/>
    <property type="match status" value="2"/>
</dbReference>
<dbReference type="InterPro" id="IPR043129">
    <property type="entry name" value="ATPase_NBD"/>
</dbReference>
<reference evidence="2 3" key="1">
    <citation type="submission" date="2024-01" db="EMBL/GenBank/DDBJ databases">
        <title>The complete chloroplast genome sequence of Lithospermum erythrorhizon: insights into the phylogenetic relationship among Boraginaceae species and the maternal lineages of purple gromwells.</title>
        <authorList>
            <person name="Okada T."/>
            <person name="Watanabe K."/>
        </authorList>
    </citation>
    <scope>NUCLEOTIDE SEQUENCE [LARGE SCALE GENOMIC DNA]</scope>
</reference>
<dbReference type="PANTHER" id="PTHR30005:SF0">
    <property type="entry name" value="RETROGRADE REGULATION PROTEIN 2"/>
    <property type="match status" value="1"/>
</dbReference>
<evidence type="ECO:0000259" key="1">
    <source>
        <dbReference type="Pfam" id="PF02541"/>
    </source>
</evidence>
<dbReference type="Gene3D" id="3.30.420.150">
    <property type="entry name" value="Exopolyphosphatase. Domain 2"/>
    <property type="match status" value="1"/>
</dbReference>
<gene>
    <name evidence="2" type="ORF">LIER_34075</name>
</gene>
<proteinExistence type="predicted"/>
<dbReference type="Pfam" id="PF02541">
    <property type="entry name" value="Ppx-GppA"/>
    <property type="match status" value="1"/>
</dbReference>
<comment type="caution">
    <text evidence="2">The sequence shown here is derived from an EMBL/GenBank/DDBJ whole genome shotgun (WGS) entry which is preliminary data.</text>
</comment>
<keyword evidence="3" id="KW-1185">Reference proteome</keyword>
<dbReference type="InterPro" id="IPR003695">
    <property type="entry name" value="Ppx_GppA_N"/>
</dbReference>
<dbReference type="Gene3D" id="3.30.420.40">
    <property type="match status" value="2"/>
</dbReference>
<feature type="domain" description="Ppx/GppA phosphatase N-terminal" evidence="1">
    <location>
        <begin position="62"/>
        <end position="244"/>
    </location>
</feature>
<dbReference type="GO" id="GO:0016462">
    <property type="term" value="F:pyrophosphatase activity"/>
    <property type="evidence" value="ECO:0007669"/>
    <property type="project" value="TreeGrafter"/>
</dbReference>